<evidence type="ECO:0000313" key="9">
    <source>
        <dbReference type="Proteomes" id="UP000269148"/>
    </source>
</evidence>
<feature type="binding site" evidence="4">
    <location>
        <begin position="129"/>
        <end position="137"/>
    </location>
    <ligand>
        <name>ATP</name>
        <dbReference type="ChEBI" id="CHEBI:30616"/>
    </ligand>
</feature>
<keyword evidence="8" id="KW-1185">Reference proteome</keyword>
<accession>A0A3L8GEM5</accession>
<dbReference type="InterPro" id="IPR002698">
    <property type="entry name" value="FTHF_cligase"/>
</dbReference>
<dbReference type="Pfam" id="PF01812">
    <property type="entry name" value="5-FTHF_cyc-lig"/>
    <property type="match status" value="1"/>
</dbReference>
<evidence type="ECO:0000256" key="3">
    <source>
        <dbReference type="ARBA" id="ARBA00022840"/>
    </source>
</evidence>
<evidence type="ECO:0000256" key="4">
    <source>
        <dbReference type="PIRSR" id="PIRSR006806-1"/>
    </source>
</evidence>
<dbReference type="EC" id="6.3.3.2" evidence="5"/>
<dbReference type="GeneID" id="35765270"/>
<dbReference type="SMR" id="A0A3L8GEM5"/>
<organism evidence="7 9">
    <name type="scientific">Streptococcus iniae</name>
    <name type="common">Streptococcus shiloi</name>
    <dbReference type="NCBI Taxonomy" id="1346"/>
    <lineage>
        <taxon>Bacteria</taxon>
        <taxon>Bacillati</taxon>
        <taxon>Bacillota</taxon>
        <taxon>Bacilli</taxon>
        <taxon>Lactobacillales</taxon>
        <taxon>Streptococcaceae</taxon>
        <taxon>Streptococcus</taxon>
    </lineage>
</organism>
<dbReference type="Proteomes" id="UP000269148">
    <property type="component" value="Unassembled WGS sequence"/>
</dbReference>
<keyword evidence="3 4" id="KW-0067">ATP-binding</keyword>
<dbReference type="Gene3D" id="3.40.50.10420">
    <property type="entry name" value="NagB/RpiA/CoA transferase-like"/>
    <property type="match status" value="1"/>
</dbReference>
<evidence type="ECO:0000313" key="6">
    <source>
        <dbReference type="EMBL" id="AHY16642.1"/>
    </source>
</evidence>
<dbReference type="PANTHER" id="PTHR23407:SF1">
    <property type="entry name" value="5-FORMYLTETRAHYDROFOLATE CYCLO-LIGASE"/>
    <property type="match status" value="1"/>
</dbReference>
<dbReference type="AlphaFoldDB" id="A0A3L8GEM5"/>
<keyword evidence="5" id="KW-0460">Magnesium</keyword>
<keyword evidence="2 4" id="KW-0547">Nucleotide-binding</keyword>
<dbReference type="GO" id="GO:0009396">
    <property type="term" value="P:folic acid-containing compound biosynthetic process"/>
    <property type="evidence" value="ECO:0007669"/>
    <property type="project" value="TreeGrafter"/>
</dbReference>
<feature type="binding site" evidence="4">
    <location>
        <position position="49"/>
    </location>
    <ligand>
        <name>substrate</name>
    </ligand>
</feature>
<dbReference type="GO" id="GO:0046872">
    <property type="term" value="F:metal ion binding"/>
    <property type="evidence" value="ECO:0007669"/>
    <property type="project" value="UniProtKB-KW"/>
</dbReference>
<comment type="cofactor">
    <cofactor evidence="5">
        <name>Mg(2+)</name>
        <dbReference type="ChEBI" id="CHEBI:18420"/>
    </cofactor>
</comment>
<dbReference type="GO" id="GO:0005524">
    <property type="term" value="F:ATP binding"/>
    <property type="evidence" value="ECO:0007669"/>
    <property type="project" value="UniProtKB-KW"/>
</dbReference>
<dbReference type="RefSeq" id="WP_003100239.1">
    <property type="nucleotide sequence ID" value="NZ_CP010783.1"/>
</dbReference>
<name>A0A3L8GEM5_STRIN</name>
<dbReference type="InterPro" id="IPR024185">
    <property type="entry name" value="FTHF_cligase-like_sf"/>
</dbReference>
<evidence type="ECO:0000256" key="2">
    <source>
        <dbReference type="ARBA" id="ARBA00022741"/>
    </source>
</evidence>
<dbReference type="Proteomes" id="UP000025245">
    <property type="component" value="Chromosome"/>
</dbReference>
<dbReference type="EMBL" id="QLQD01000081">
    <property type="protein sequence ID" value="RLU54973.1"/>
    <property type="molecule type" value="Genomic_DNA"/>
</dbReference>
<sequence>MTKQEIRQEVLAKLKLLEPKAKREQSLALLEMVLHSQAYKKAKVLATYLSLPHEYETSLIINKAIQDGKKLVIPKTYPMGEMVFMAYDPEQLVTTSFGVLEPKSGIHVAKSEIDLIHVPGLAFNQAGYRIGYGGGYYDNYLSDYKGDSFSTVFDCQMVEFMEETHDIAVKEVYVNDI</sequence>
<dbReference type="KEGG" id="siq:DQ08_09400"/>
<dbReference type="KEGG" id="siz:SI82_09360"/>
<reference evidence="6 8" key="1">
    <citation type="journal article" date="2014" name="Genome Announc.">
        <title>Complete Genome Sequence of a Virulent Strain, Streptococcus iniae ISET0901, Isolated from Diseased Tilapia.</title>
        <authorList>
            <person name="Pridgeon J.W."/>
            <person name="Zhang D."/>
            <person name="Zhang L."/>
        </authorList>
    </citation>
    <scope>NUCLEOTIDE SEQUENCE [LARGE SCALE GENOMIC DNA]</scope>
    <source>
        <strain evidence="6 8">ISET0901</strain>
    </source>
</reference>
<dbReference type="STRING" id="1346.BMF34_09375"/>
<protein>
    <recommendedName>
        <fullName evidence="5">5-formyltetrahydrofolate cyclo-ligase</fullName>
        <ecNumber evidence="5">6.3.3.2</ecNumber>
    </recommendedName>
</protein>
<dbReference type="InterPro" id="IPR037171">
    <property type="entry name" value="NagB/RpiA_transferase-like"/>
</dbReference>
<dbReference type="GO" id="GO:0030272">
    <property type="term" value="F:5-formyltetrahydrofolate cyclo-ligase activity"/>
    <property type="evidence" value="ECO:0007669"/>
    <property type="project" value="UniProtKB-EC"/>
</dbReference>
<keyword evidence="5" id="KW-0479">Metal-binding</keyword>
<evidence type="ECO:0000313" key="8">
    <source>
        <dbReference type="Proteomes" id="UP000025245"/>
    </source>
</evidence>
<dbReference type="KEGG" id="sio:DW64_09380"/>
<dbReference type="PIRSF" id="PIRSF006806">
    <property type="entry name" value="FTHF_cligase"/>
    <property type="match status" value="1"/>
</dbReference>
<dbReference type="EMBL" id="CP007586">
    <property type="protein sequence ID" value="AHY16642.1"/>
    <property type="molecule type" value="Genomic_DNA"/>
</dbReference>
<comment type="catalytic activity">
    <reaction evidence="5">
        <text>(6S)-5-formyl-5,6,7,8-tetrahydrofolate + ATP = (6R)-5,10-methenyltetrahydrofolate + ADP + phosphate</text>
        <dbReference type="Rhea" id="RHEA:10488"/>
        <dbReference type="ChEBI" id="CHEBI:30616"/>
        <dbReference type="ChEBI" id="CHEBI:43474"/>
        <dbReference type="ChEBI" id="CHEBI:57455"/>
        <dbReference type="ChEBI" id="CHEBI:57457"/>
        <dbReference type="ChEBI" id="CHEBI:456216"/>
        <dbReference type="EC" id="6.3.3.2"/>
    </reaction>
</comment>
<dbReference type="GO" id="GO:0035999">
    <property type="term" value="P:tetrahydrofolate interconversion"/>
    <property type="evidence" value="ECO:0007669"/>
    <property type="project" value="TreeGrafter"/>
</dbReference>
<gene>
    <name evidence="7" type="ORF">DIY07_09450</name>
    <name evidence="6" type="ORF">DQ08_09400</name>
</gene>
<evidence type="ECO:0000313" key="7">
    <source>
        <dbReference type="EMBL" id="RLU54973.1"/>
    </source>
</evidence>
<evidence type="ECO:0000256" key="5">
    <source>
        <dbReference type="RuleBase" id="RU361279"/>
    </source>
</evidence>
<dbReference type="PANTHER" id="PTHR23407">
    <property type="entry name" value="ATPASE INHIBITOR/5-FORMYLTETRAHYDROFOLATE CYCLO-LIGASE"/>
    <property type="match status" value="1"/>
</dbReference>
<feature type="binding site" evidence="4">
    <location>
        <position position="54"/>
    </location>
    <ligand>
        <name>substrate</name>
    </ligand>
</feature>
<keyword evidence="7" id="KW-0436">Ligase</keyword>
<feature type="binding site" evidence="4">
    <location>
        <begin position="3"/>
        <end position="7"/>
    </location>
    <ligand>
        <name>ATP</name>
        <dbReference type="ChEBI" id="CHEBI:30616"/>
    </ligand>
</feature>
<proteinExistence type="inferred from homology"/>
<dbReference type="NCBIfam" id="TIGR02727">
    <property type="entry name" value="MTHFS_bact"/>
    <property type="match status" value="1"/>
</dbReference>
<evidence type="ECO:0000256" key="1">
    <source>
        <dbReference type="ARBA" id="ARBA00010638"/>
    </source>
</evidence>
<reference evidence="7 9" key="2">
    <citation type="submission" date="2018-06" db="EMBL/GenBank/DDBJ databases">
        <title>Mutators as drivers of adaptation in pathogenic bacteria and a risk factor for host jumps and vaccine escape.</title>
        <authorList>
            <person name="Barnes A.C."/>
            <person name="Silayeva O."/>
        </authorList>
    </citation>
    <scope>NUCLEOTIDE SEQUENCE [LARGE SCALE GENOMIC DNA]</scope>
    <source>
        <strain evidence="7 9">QMA0445</strain>
    </source>
</reference>
<dbReference type="SUPFAM" id="SSF100950">
    <property type="entry name" value="NagB/RpiA/CoA transferase-like"/>
    <property type="match status" value="1"/>
</dbReference>
<comment type="similarity">
    <text evidence="1 5">Belongs to the 5-formyltetrahydrofolate cyclo-ligase family.</text>
</comment>
<dbReference type="OrthoDB" id="9801938at2"/>